<organism evidence="3">
    <name type="scientific">uncultured Solirubrobacteraceae bacterium</name>
    <dbReference type="NCBI Taxonomy" id="1162706"/>
    <lineage>
        <taxon>Bacteria</taxon>
        <taxon>Bacillati</taxon>
        <taxon>Actinomycetota</taxon>
        <taxon>Thermoleophilia</taxon>
        <taxon>Solirubrobacterales</taxon>
        <taxon>Solirubrobacteraceae</taxon>
        <taxon>environmental samples</taxon>
    </lineage>
</organism>
<dbReference type="InterPro" id="IPR005182">
    <property type="entry name" value="YdbS-like_PH"/>
</dbReference>
<dbReference type="AlphaFoldDB" id="A0A6J4TFC6"/>
<name>A0A6J4TFC6_9ACTN</name>
<keyword evidence="1" id="KW-1133">Transmembrane helix</keyword>
<proteinExistence type="predicted"/>
<dbReference type="PANTHER" id="PTHR34473">
    <property type="entry name" value="UPF0699 TRANSMEMBRANE PROTEIN YDBS"/>
    <property type="match status" value="1"/>
</dbReference>
<feature type="domain" description="YdbS-like PH" evidence="2">
    <location>
        <begin position="51"/>
        <end position="125"/>
    </location>
</feature>
<reference evidence="3" key="1">
    <citation type="submission" date="2020-02" db="EMBL/GenBank/DDBJ databases">
        <authorList>
            <person name="Meier V. D."/>
        </authorList>
    </citation>
    <scope>NUCLEOTIDE SEQUENCE</scope>
    <source>
        <strain evidence="3">AVDCRST_MAG85</strain>
    </source>
</reference>
<evidence type="ECO:0000313" key="3">
    <source>
        <dbReference type="EMBL" id="CAA9521163.1"/>
    </source>
</evidence>
<keyword evidence="1" id="KW-0812">Transmembrane</keyword>
<sequence length="136" mass="15292">MIAINVGWALLFSMLASSALEETGVSRWLLPVVLLVLGAVAVVFIPELRHRRWRYDIRDDEIDIRHGTFTVRRTLIPIRRIQHVDTEAGLIQSMFDVAAVKFHTAAGASTIPAVDKGEADAIRRRVSDMTRTRDDV</sequence>
<keyword evidence="1" id="KW-0472">Membrane</keyword>
<accession>A0A6J4TFC6</accession>
<feature type="transmembrane region" description="Helical" evidence="1">
    <location>
        <begin position="28"/>
        <end position="48"/>
    </location>
</feature>
<evidence type="ECO:0000259" key="2">
    <source>
        <dbReference type="Pfam" id="PF03703"/>
    </source>
</evidence>
<evidence type="ECO:0000256" key="1">
    <source>
        <dbReference type="SAM" id="Phobius"/>
    </source>
</evidence>
<dbReference type="EMBL" id="CADCVT010000320">
    <property type="protein sequence ID" value="CAA9521163.1"/>
    <property type="molecule type" value="Genomic_DNA"/>
</dbReference>
<dbReference type="PANTHER" id="PTHR34473:SF2">
    <property type="entry name" value="UPF0699 TRANSMEMBRANE PROTEIN YDBT"/>
    <property type="match status" value="1"/>
</dbReference>
<protein>
    <recommendedName>
        <fullName evidence="2">YdbS-like PH domain-containing protein</fullName>
    </recommendedName>
</protein>
<gene>
    <name evidence="3" type="ORF">AVDCRST_MAG85-2905</name>
</gene>
<dbReference type="Pfam" id="PF03703">
    <property type="entry name" value="bPH_2"/>
    <property type="match status" value="1"/>
</dbReference>